<accession>W4LB23</accession>
<evidence type="ECO:0000313" key="6">
    <source>
        <dbReference type="Proteomes" id="UP000019141"/>
    </source>
</evidence>
<dbReference type="GO" id="GO:0003700">
    <property type="term" value="F:DNA-binding transcription factor activity"/>
    <property type="evidence" value="ECO:0007669"/>
    <property type="project" value="InterPro"/>
</dbReference>
<evidence type="ECO:0000256" key="2">
    <source>
        <dbReference type="ARBA" id="ARBA00023125"/>
    </source>
</evidence>
<dbReference type="InterPro" id="IPR036390">
    <property type="entry name" value="WH_DNA-bd_sf"/>
</dbReference>
<dbReference type="EMBL" id="AZHW01000953">
    <property type="protein sequence ID" value="ETW95134.1"/>
    <property type="molecule type" value="Genomic_DNA"/>
</dbReference>
<organism evidence="5 6">
    <name type="scientific">Entotheonella factor</name>
    <dbReference type="NCBI Taxonomy" id="1429438"/>
    <lineage>
        <taxon>Bacteria</taxon>
        <taxon>Pseudomonadati</taxon>
        <taxon>Nitrospinota/Tectimicrobiota group</taxon>
        <taxon>Candidatus Tectimicrobiota</taxon>
        <taxon>Candidatus Entotheonellia</taxon>
        <taxon>Candidatus Entotheonellales</taxon>
        <taxon>Candidatus Entotheonellaceae</taxon>
        <taxon>Candidatus Entotheonella</taxon>
    </lineage>
</organism>
<gene>
    <name evidence="5" type="ORF">ETSY1_31870</name>
</gene>
<keyword evidence="3" id="KW-0804">Transcription</keyword>
<dbReference type="Gene3D" id="1.10.10.10">
    <property type="entry name" value="Winged helix-like DNA-binding domain superfamily/Winged helix DNA-binding domain"/>
    <property type="match status" value="1"/>
</dbReference>
<keyword evidence="1" id="KW-0805">Transcription regulation</keyword>
<reference evidence="5 6" key="1">
    <citation type="journal article" date="2014" name="Nature">
        <title>An environmental bacterial taxon with a large and distinct metabolic repertoire.</title>
        <authorList>
            <person name="Wilson M.C."/>
            <person name="Mori T."/>
            <person name="Ruckert C."/>
            <person name="Uria A.R."/>
            <person name="Helf M.J."/>
            <person name="Takada K."/>
            <person name="Gernert C."/>
            <person name="Steffens U.A."/>
            <person name="Heycke N."/>
            <person name="Schmitt S."/>
            <person name="Rinke C."/>
            <person name="Helfrich E.J."/>
            <person name="Brachmann A.O."/>
            <person name="Gurgui C."/>
            <person name="Wakimoto T."/>
            <person name="Kracht M."/>
            <person name="Crusemann M."/>
            <person name="Hentschel U."/>
            <person name="Abe I."/>
            <person name="Matsunaga S."/>
            <person name="Kalinowski J."/>
            <person name="Takeyama H."/>
            <person name="Piel J."/>
        </authorList>
    </citation>
    <scope>NUCLEOTIDE SEQUENCE [LARGE SCALE GENOMIC DNA]</scope>
    <source>
        <strain evidence="6">TSY1</strain>
    </source>
</reference>
<dbReference type="PRINTS" id="PR00778">
    <property type="entry name" value="HTHARSR"/>
</dbReference>
<dbReference type="PROSITE" id="PS50987">
    <property type="entry name" value="HTH_ARSR_2"/>
    <property type="match status" value="1"/>
</dbReference>
<sequence length="101" mass="11487">MKPIVDLIETETLPRYSDAFKALGHPARLQIFFFLVTKGAEGGNVSEIKAHVGIPDSTLSHHLETLRHAQLLHSDKQQQWIYYRVNVEMTNDLVRLLTACC</sequence>
<keyword evidence="6" id="KW-1185">Reference proteome</keyword>
<evidence type="ECO:0000256" key="3">
    <source>
        <dbReference type="ARBA" id="ARBA00023163"/>
    </source>
</evidence>
<protein>
    <recommendedName>
        <fullName evidence="4">HTH arsR-type domain-containing protein</fullName>
    </recommendedName>
</protein>
<evidence type="ECO:0000313" key="5">
    <source>
        <dbReference type="EMBL" id="ETW95134.1"/>
    </source>
</evidence>
<comment type="caution">
    <text evidence="5">The sequence shown here is derived from an EMBL/GenBank/DDBJ whole genome shotgun (WGS) entry which is preliminary data.</text>
</comment>
<dbReference type="InterPro" id="IPR036388">
    <property type="entry name" value="WH-like_DNA-bd_sf"/>
</dbReference>
<dbReference type="NCBIfam" id="NF033788">
    <property type="entry name" value="HTH_metalloreg"/>
    <property type="match status" value="1"/>
</dbReference>
<proteinExistence type="predicted"/>
<dbReference type="Pfam" id="PF12840">
    <property type="entry name" value="HTH_20"/>
    <property type="match status" value="1"/>
</dbReference>
<dbReference type="SUPFAM" id="SSF46785">
    <property type="entry name" value="Winged helix' DNA-binding domain"/>
    <property type="match status" value="1"/>
</dbReference>
<dbReference type="SMART" id="SM00418">
    <property type="entry name" value="HTH_ARSR"/>
    <property type="match status" value="1"/>
</dbReference>
<keyword evidence="2" id="KW-0238">DNA-binding</keyword>
<evidence type="ECO:0000259" key="4">
    <source>
        <dbReference type="PROSITE" id="PS50987"/>
    </source>
</evidence>
<dbReference type="InterPro" id="IPR011991">
    <property type="entry name" value="ArsR-like_HTH"/>
</dbReference>
<dbReference type="GO" id="GO:0003677">
    <property type="term" value="F:DNA binding"/>
    <property type="evidence" value="ECO:0007669"/>
    <property type="project" value="UniProtKB-KW"/>
</dbReference>
<dbReference type="AlphaFoldDB" id="W4LB23"/>
<dbReference type="InterPro" id="IPR001845">
    <property type="entry name" value="HTH_ArsR_DNA-bd_dom"/>
</dbReference>
<dbReference type="CDD" id="cd00090">
    <property type="entry name" value="HTH_ARSR"/>
    <property type="match status" value="1"/>
</dbReference>
<dbReference type="HOGENOM" id="CLU_097806_2_1_7"/>
<dbReference type="PANTHER" id="PTHR33154:SF18">
    <property type="entry name" value="ARSENICAL RESISTANCE OPERON REPRESSOR"/>
    <property type="match status" value="1"/>
</dbReference>
<name>W4LB23_ENTF1</name>
<dbReference type="InterPro" id="IPR051081">
    <property type="entry name" value="HTH_MetalResp_TranReg"/>
</dbReference>
<evidence type="ECO:0000256" key="1">
    <source>
        <dbReference type="ARBA" id="ARBA00023015"/>
    </source>
</evidence>
<dbReference type="PANTHER" id="PTHR33154">
    <property type="entry name" value="TRANSCRIPTIONAL REGULATOR, ARSR FAMILY"/>
    <property type="match status" value="1"/>
</dbReference>
<dbReference type="Proteomes" id="UP000019141">
    <property type="component" value="Unassembled WGS sequence"/>
</dbReference>
<feature type="domain" description="HTH arsR-type" evidence="4">
    <location>
        <begin position="8"/>
        <end position="101"/>
    </location>
</feature>